<name>A0A7J8JGM7_ROUAE</name>
<sequence>MPEEVTYATLKFPNPSKTKNIQESCSLKRTDNLEVPELELDGAAENGTGRAESIVQVAENRAVRGHTVSWKVWGPVVFILLMLNLVVLAALGTLVLMHCQELFSSNRTAYVSQGSIIEQLERNIALHMYMFKNVSTEHIIFKNMLGNALKELNNFNSKLSECLKKKKNDLTSCSCSESQIRHGDNKKPHPSKINMDNQKNENRTQLDIRCLPSSASWMNLNCTPNKTIVKAKKLSNFCILTCESVPSILSIVKECLAC</sequence>
<feature type="region of interest" description="Disordered" evidence="1">
    <location>
        <begin position="176"/>
        <end position="198"/>
    </location>
</feature>
<accession>A0A7J8JGM7</accession>
<protein>
    <submittedName>
        <fullName evidence="3">Uncharacterized protein</fullName>
    </submittedName>
</protein>
<keyword evidence="2" id="KW-0472">Membrane</keyword>
<evidence type="ECO:0000256" key="1">
    <source>
        <dbReference type="SAM" id="MobiDB-lite"/>
    </source>
</evidence>
<proteinExistence type="predicted"/>
<keyword evidence="2" id="KW-1133">Transmembrane helix</keyword>
<gene>
    <name evidence="3" type="ORF">HJG63_010302</name>
</gene>
<keyword evidence="4" id="KW-1185">Reference proteome</keyword>
<dbReference type="AlphaFoldDB" id="A0A7J8JGM7"/>
<evidence type="ECO:0000313" key="3">
    <source>
        <dbReference type="EMBL" id="KAF6496043.1"/>
    </source>
</evidence>
<keyword evidence="2" id="KW-0812">Transmembrane</keyword>
<evidence type="ECO:0000313" key="4">
    <source>
        <dbReference type="Proteomes" id="UP000593571"/>
    </source>
</evidence>
<comment type="caution">
    <text evidence="3">The sequence shown here is derived from an EMBL/GenBank/DDBJ whole genome shotgun (WGS) entry which is preliminary data.</text>
</comment>
<evidence type="ECO:0000256" key="2">
    <source>
        <dbReference type="SAM" id="Phobius"/>
    </source>
</evidence>
<reference evidence="3 4" key="1">
    <citation type="journal article" date="2020" name="Nature">
        <title>Six reference-quality genomes reveal evolution of bat adaptations.</title>
        <authorList>
            <person name="Jebb D."/>
            <person name="Huang Z."/>
            <person name="Pippel M."/>
            <person name="Hughes G.M."/>
            <person name="Lavrichenko K."/>
            <person name="Devanna P."/>
            <person name="Winkler S."/>
            <person name="Jermiin L.S."/>
            <person name="Skirmuntt E.C."/>
            <person name="Katzourakis A."/>
            <person name="Burkitt-Gray L."/>
            <person name="Ray D.A."/>
            <person name="Sullivan K.A.M."/>
            <person name="Roscito J.G."/>
            <person name="Kirilenko B.M."/>
            <person name="Davalos L.M."/>
            <person name="Corthals A.P."/>
            <person name="Power M.L."/>
            <person name="Jones G."/>
            <person name="Ransome R.D."/>
            <person name="Dechmann D.K.N."/>
            <person name="Locatelli A.G."/>
            <person name="Puechmaille S.J."/>
            <person name="Fedrigo O."/>
            <person name="Jarvis E.D."/>
            <person name="Hiller M."/>
            <person name="Vernes S.C."/>
            <person name="Myers E.W."/>
            <person name="Teeling E.C."/>
        </authorList>
    </citation>
    <scope>NUCLEOTIDE SEQUENCE [LARGE SCALE GENOMIC DNA]</scope>
    <source>
        <strain evidence="3">MRouAeg1</strain>
        <tissue evidence="3">Muscle</tissue>
    </source>
</reference>
<organism evidence="3 4">
    <name type="scientific">Rousettus aegyptiacus</name>
    <name type="common">Egyptian fruit bat</name>
    <name type="synonym">Pteropus aegyptiacus</name>
    <dbReference type="NCBI Taxonomy" id="9407"/>
    <lineage>
        <taxon>Eukaryota</taxon>
        <taxon>Metazoa</taxon>
        <taxon>Chordata</taxon>
        <taxon>Craniata</taxon>
        <taxon>Vertebrata</taxon>
        <taxon>Euteleostomi</taxon>
        <taxon>Mammalia</taxon>
        <taxon>Eutheria</taxon>
        <taxon>Laurasiatheria</taxon>
        <taxon>Chiroptera</taxon>
        <taxon>Yinpterochiroptera</taxon>
        <taxon>Pteropodoidea</taxon>
        <taxon>Pteropodidae</taxon>
        <taxon>Rousettinae</taxon>
        <taxon>Rousettus</taxon>
    </lineage>
</organism>
<feature type="transmembrane region" description="Helical" evidence="2">
    <location>
        <begin position="72"/>
        <end position="97"/>
    </location>
</feature>
<dbReference type="Proteomes" id="UP000593571">
    <property type="component" value="Unassembled WGS sequence"/>
</dbReference>
<dbReference type="EMBL" id="JACASE010000002">
    <property type="protein sequence ID" value="KAF6496043.1"/>
    <property type="molecule type" value="Genomic_DNA"/>
</dbReference>